<dbReference type="InterPro" id="IPR023606">
    <property type="entry name" value="CoA-Trfase_III_dom_1_sf"/>
</dbReference>
<dbReference type="InterPro" id="IPR050509">
    <property type="entry name" value="CoA-transferase_III"/>
</dbReference>
<dbReference type="Proteomes" id="UP001404104">
    <property type="component" value="Unassembled WGS sequence"/>
</dbReference>
<reference evidence="1 2" key="1">
    <citation type="submission" date="2024-05" db="EMBL/GenBank/DDBJ databases">
        <authorList>
            <person name="Liu Q."/>
            <person name="Xin Y.-H."/>
        </authorList>
    </citation>
    <scope>NUCLEOTIDE SEQUENCE [LARGE SCALE GENOMIC DNA]</scope>
    <source>
        <strain evidence="1 2">CGMCC 1.15349</strain>
    </source>
</reference>
<dbReference type="Gene3D" id="3.40.50.10540">
    <property type="entry name" value="Crotonobetainyl-coa:carnitine coa-transferase, domain 1"/>
    <property type="match status" value="1"/>
</dbReference>
<evidence type="ECO:0000313" key="2">
    <source>
        <dbReference type="Proteomes" id="UP001404104"/>
    </source>
</evidence>
<comment type="caution">
    <text evidence="1">The sequence shown here is derived from an EMBL/GenBank/DDBJ whole genome shotgun (WGS) entry which is preliminary data.</text>
</comment>
<gene>
    <name evidence="1" type="ORF">ABC969_02365</name>
</gene>
<organism evidence="1 2">
    <name type="scientific">Sphingomonas qilianensis</name>
    <dbReference type="NCBI Taxonomy" id="1736690"/>
    <lineage>
        <taxon>Bacteria</taxon>
        <taxon>Pseudomonadati</taxon>
        <taxon>Pseudomonadota</taxon>
        <taxon>Alphaproteobacteria</taxon>
        <taxon>Sphingomonadales</taxon>
        <taxon>Sphingomonadaceae</taxon>
        <taxon>Sphingomonas</taxon>
    </lineage>
</organism>
<name>A0ABU9XQC2_9SPHN</name>
<dbReference type="PANTHER" id="PTHR48228:SF5">
    <property type="entry name" value="ALPHA-METHYLACYL-COA RACEMASE"/>
    <property type="match status" value="1"/>
</dbReference>
<accession>A0ABU9XQC2</accession>
<dbReference type="Pfam" id="PF02515">
    <property type="entry name" value="CoA_transf_3"/>
    <property type="match status" value="1"/>
</dbReference>
<sequence>MTTAPLHGIRIVEIAGIGPGPFCGMMLADHGAEVIRIERPGDAANPKDPLLRSRRTIALDLKNPVAIDAVRRIVATADGLIEGFRPGVMERLGLGPDILLAANPRLVYGRMTGWGQTGPLAPQPGHDINYIAQSGVLHALGPAGGKPHFPINLVGDFGGGGMMLAFGMLAAILQAKATGQGQVVDCAMTEGSSVLMSMIWGFRAMGRWSDTRGTNLLDGGAHFYDTYETADGKYVAIGAIEPQFYAALRSVLALDGAEWAAQFDPRQWPALKQRLTEQFRTRTRDQWCVAFDGHEVCFAPVLSFEEAVVDPHNVARGAFVEAGGVTQPAPAPRYSASATIAPIMASAHDDTVLAELGFSDAEIAALR</sequence>
<dbReference type="InterPro" id="IPR044855">
    <property type="entry name" value="CoA-Trfase_III_dom3_sf"/>
</dbReference>
<dbReference type="PANTHER" id="PTHR48228">
    <property type="entry name" value="SUCCINYL-COA--D-CITRAMALATE COA-TRANSFERASE"/>
    <property type="match status" value="1"/>
</dbReference>
<protein>
    <submittedName>
        <fullName evidence="1">CaiB/BaiF CoA-transferase family protein</fullName>
    </submittedName>
</protein>
<dbReference type="Gene3D" id="3.30.1540.10">
    <property type="entry name" value="formyl-coa transferase, domain 3"/>
    <property type="match status" value="1"/>
</dbReference>
<keyword evidence="2" id="KW-1185">Reference proteome</keyword>
<dbReference type="RefSeq" id="WP_345862694.1">
    <property type="nucleotide sequence ID" value="NZ_JBDIMF010000001.1"/>
</dbReference>
<proteinExistence type="predicted"/>
<dbReference type="EMBL" id="JBDIMF010000001">
    <property type="protein sequence ID" value="MEN2785260.1"/>
    <property type="molecule type" value="Genomic_DNA"/>
</dbReference>
<evidence type="ECO:0000313" key="1">
    <source>
        <dbReference type="EMBL" id="MEN2785260.1"/>
    </source>
</evidence>
<dbReference type="InterPro" id="IPR003673">
    <property type="entry name" value="CoA-Trfase_fam_III"/>
</dbReference>
<dbReference type="SUPFAM" id="SSF89796">
    <property type="entry name" value="CoA-transferase family III (CaiB/BaiF)"/>
    <property type="match status" value="1"/>
</dbReference>